<dbReference type="Pfam" id="PF14078">
    <property type="entry name" value="DUF4259"/>
    <property type="match status" value="1"/>
</dbReference>
<accession>A0A941EKR4</accession>
<proteinExistence type="predicted"/>
<dbReference type="Proteomes" id="UP000675781">
    <property type="component" value="Unassembled WGS sequence"/>
</dbReference>
<evidence type="ECO:0000313" key="1">
    <source>
        <dbReference type="EMBL" id="MBR7832158.1"/>
    </source>
</evidence>
<dbReference type="AlphaFoldDB" id="A0A941EKR4"/>
<dbReference type="EMBL" id="JAGSOG010000007">
    <property type="protein sequence ID" value="MBR7832158.1"/>
    <property type="molecule type" value="Genomic_DNA"/>
</dbReference>
<name>A0A941EKR4_9ACTN</name>
<comment type="caution">
    <text evidence="1">The sequence shown here is derived from an EMBL/GenBank/DDBJ whole genome shotgun (WGS) entry which is preliminary data.</text>
</comment>
<evidence type="ECO:0000313" key="2">
    <source>
        <dbReference type="Proteomes" id="UP000675781"/>
    </source>
</evidence>
<dbReference type="InterPro" id="IPR025355">
    <property type="entry name" value="DUF4259"/>
</dbReference>
<reference evidence="1" key="1">
    <citation type="submission" date="2021-04" db="EMBL/GenBank/DDBJ databases">
        <title>Genome based classification of Actinospica acidithermotolerans sp. nov., an actinobacterium isolated from an Indonesian hot spring.</title>
        <authorList>
            <person name="Kusuma A.B."/>
            <person name="Putra K.E."/>
            <person name="Nafisah S."/>
            <person name="Loh J."/>
            <person name="Nouioui I."/>
            <person name="Goodfellow M."/>
        </authorList>
    </citation>
    <scope>NUCLEOTIDE SEQUENCE</scope>
    <source>
        <strain evidence="1">CSCA 57</strain>
    </source>
</reference>
<dbReference type="RefSeq" id="WP_212526693.1">
    <property type="nucleotide sequence ID" value="NZ_JAGSOG010000007.1"/>
</dbReference>
<gene>
    <name evidence="1" type="ORF">KDL01_02740</name>
</gene>
<sequence length="136" mass="14429">MGTWQVGPFDNDVAMDFFDEIEETPDPEVPAKLSSVLSAVAGRPGRVELAEGHLAVAAAGLVAAGRSRSAATGNPSVDEWLTVHRPVTDTACARLALAALDRVGGSDSEWMDLWATTDNKQAVRDRLEELRAVLSG</sequence>
<protein>
    <submittedName>
        <fullName evidence="1">DUF4259 domain-containing protein</fullName>
    </submittedName>
</protein>
<keyword evidence="2" id="KW-1185">Reference proteome</keyword>
<organism evidence="1 2">
    <name type="scientific">Actinospica durhamensis</name>
    <dbReference type="NCBI Taxonomy" id="1508375"/>
    <lineage>
        <taxon>Bacteria</taxon>
        <taxon>Bacillati</taxon>
        <taxon>Actinomycetota</taxon>
        <taxon>Actinomycetes</taxon>
        <taxon>Catenulisporales</taxon>
        <taxon>Actinospicaceae</taxon>
        <taxon>Actinospica</taxon>
    </lineage>
</organism>